<proteinExistence type="predicted"/>
<sequence>MNTDFRLIANTCSLWASLTDTATLTTMNKEVTSKIIGQLKQEDIFPHWWKSSEIEIPFFGNEKLTIIFMDFEPEHDKSFVEEADQALTNFLKLTSADRNLISELAYKNCIDFLAAVDFDEADEPLRQIKDRNEIWNFIQPTEIYVTRRPYKEQDIYVQIACECNWEQEHGLQLVFRQGKQLTRISDQDGHLTEADAYDKPDEEDELLSKFK</sequence>
<reference evidence="3 4" key="1">
    <citation type="submission" date="2022-02" db="EMBL/GenBank/DDBJ databases">
        <authorList>
            <person name="Min J."/>
        </authorList>
    </citation>
    <scope>NUCLEOTIDE SEQUENCE [LARGE SCALE GENOMIC DNA]</scope>
    <source>
        <strain evidence="3 4">GR10-1</strain>
    </source>
</reference>
<feature type="domain" description="DUF6985" evidence="2">
    <location>
        <begin position="36"/>
        <end position="191"/>
    </location>
</feature>
<gene>
    <name evidence="3" type="ORF">MKP09_12330</name>
</gene>
<organism evidence="3 4">
    <name type="scientific">Niabella ginsengisoli</name>
    <dbReference type="NCBI Taxonomy" id="522298"/>
    <lineage>
        <taxon>Bacteria</taxon>
        <taxon>Pseudomonadati</taxon>
        <taxon>Bacteroidota</taxon>
        <taxon>Chitinophagia</taxon>
        <taxon>Chitinophagales</taxon>
        <taxon>Chitinophagaceae</taxon>
        <taxon>Niabella</taxon>
    </lineage>
</organism>
<evidence type="ECO:0000313" key="4">
    <source>
        <dbReference type="Proteomes" id="UP001202248"/>
    </source>
</evidence>
<keyword evidence="4" id="KW-1185">Reference proteome</keyword>
<name>A0ABS9SK20_9BACT</name>
<evidence type="ECO:0000256" key="1">
    <source>
        <dbReference type="SAM" id="MobiDB-lite"/>
    </source>
</evidence>
<comment type="caution">
    <text evidence="3">The sequence shown here is derived from an EMBL/GenBank/DDBJ whole genome shotgun (WGS) entry which is preliminary data.</text>
</comment>
<feature type="region of interest" description="Disordered" evidence="1">
    <location>
        <begin position="192"/>
        <end position="211"/>
    </location>
</feature>
<evidence type="ECO:0000259" key="2">
    <source>
        <dbReference type="Pfam" id="PF22481"/>
    </source>
</evidence>
<evidence type="ECO:0000313" key="3">
    <source>
        <dbReference type="EMBL" id="MCH5598641.1"/>
    </source>
</evidence>
<dbReference type="Pfam" id="PF22481">
    <property type="entry name" value="DUF6985"/>
    <property type="match status" value="1"/>
</dbReference>
<dbReference type="InterPro" id="IPR054254">
    <property type="entry name" value="DUF6985"/>
</dbReference>
<accession>A0ABS9SK20</accession>
<dbReference type="EMBL" id="JAKWBL010000002">
    <property type="protein sequence ID" value="MCH5598641.1"/>
    <property type="molecule type" value="Genomic_DNA"/>
</dbReference>
<dbReference type="Proteomes" id="UP001202248">
    <property type="component" value="Unassembled WGS sequence"/>
</dbReference>
<protein>
    <recommendedName>
        <fullName evidence="2">DUF6985 domain-containing protein</fullName>
    </recommendedName>
</protein>
<dbReference type="RefSeq" id="WP_240830305.1">
    <property type="nucleotide sequence ID" value="NZ_JAKWBL010000002.1"/>
</dbReference>